<dbReference type="PANTHER" id="PTHR47952:SF3">
    <property type="entry name" value="CYTOCHROME P450 71B3-LIKE"/>
    <property type="match status" value="1"/>
</dbReference>
<dbReference type="Proteomes" id="UP001153076">
    <property type="component" value="Unassembled WGS sequence"/>
</dbReference>
<evidence type="ECO:0000313" key="3">
    <source>
        <dbReference type="Proteomes" id="UP001153076"/>
    </source>
</evidence>
<keyword evidence="1" id="KW-0479">Metal-binding</keyword>
<keyword evidence="1" id="KW-0349">Heme</keyword>
<keyword evidence="1" id="KW-0408">Iron</keyword>
<comment type="caution">
    <text evidence="2">The sequence shown here is derived from an EMBL/GenBank/DDBJ whole genome shotgun (WGS) entry which is preliminary data.</text>
</comment>
<evidence type="ECO:0000313" key="2">
    <source>
        <dbReference type="EMBL" id="KAJ8440097.1"/>
    </source>
</evidence>
<dbReference type="InterPro" id="IPR036396">
    <property type="entry name" value="Cyt_P450_sf"/>
</dbReference>
<name>A0A9Q1QFC8_9CARY</name>
<dbReference type="InterPro" id="IPR001128">
    <property type="entry name" value="Cyt_P450"/>
</dbReference>
<dbReference type="EMBL" id="JAKOGI010000199">
    <property type="protein sequence ID" value="KAJ8440097.1"/>
    <property type="molecule type" value="Genomic_DNA"/>
</dbReference>
<proteinExistence type="predicted"/>
<comment type="cofactor">
    <cofactor evidence="1">
        <name>heme</name>
        <dbReference type="ChEBI" id="CHEBI:30413"/>
    </cofactor>
</comment>
<dbReference type="PRINTS" id="PR00463">
    <property type="entry name" value="EP450I"/>
</dbReference>
<accession>A0A9Q1QFC8</accession>
<dbReference type="Pfam" id="PF00067">
    <property type="entry name" value="p450"/>
    <property type="match status" value="2"/>
</dbReference>
<protein>
    <recommendedName>
        <fullName evidence="4">Cytochrome P450</fullName>
    </recommendedName>
</protein>
<organism evidence="2 3">
    <name type="scientific">Carnegiea gigantea</name>
    <dbReference type="NCBI Taxonomy" id="171969"/>
    <lineage>
        <taxon>Eukaryota</taxon>
        <taxon>Viridiplantae</taxon>
        <taxon>Streptophyta</taxon>
        <taxon>Embryophyta</taxon>
        <taxon>Tracheophyta</taxon>
        <taxon>Spermatophyta</taxon>
        <taxon>Magnoliopsida</taxon>
        <taxon>eudicotyledons</taxon>
        <taxon>Gunneridae</taxon>
        <taxon>Pentapetalae</taxon>
        <taxon>Caryophyllales</taxon>
        <taxon>Cactineae</taxon>
        <taxon>Cactaceae</taxon>
        <taxon>Cactoideae</taxon>
        <taxon>Echinocereeae</taxon>
        <taxon>Carnegiea</taxon>
    </lineage>
</organism>
<evidence type="ECO:0008006" key="4">
    <source>
        <dbReference type="Google" id="ProtNLM"/>
    </source>
</evidence>
<dbReference type="PRINTS" id="PR00385">
    <property type="entry name" value="P450"/>
</dbReference>
<reference evidence="2" key="1">
    <citation type="submission" date="2022-04" db="EMBL/GenBank/DDBJ databases">
        <title>Carnegiea gigantea Genome sequencing and assembly v2.</title>
        <authorList>
            <person name="Copetti D."/>
            <person name="Sanderson M.J."/>
            <person name="Burquez A."/>
            <person name="Wojciechowski M.F."/>
        </authorList>
    </citation>
    <scope>NUCLEOTIDE SEQUENCE</scope>
    <source>
        <strain evidence="2">SGP5-SGP5p</strain>
        <tissue evidence="2">Aerial part</tissue>
    </source>
</reference>
<keyword evidence="3" id="KW-1185">Reference proteome</keyword>
<dbReference type="OrthoDB" id="755778at2759"/>
<dbReference type="GO" id="GO:0004497">
    <property type="term" value="F:monooxygenase activity"/>
    <property type="evidence" value="ECO:0007669"/>
    <property type="project" value="InterPro"/>
</dbReference>
<dbReference type="PANTHER" id="PTHR47952">
    <property type="entry name" value="TRYPTAMINE 5-HYDROXYLASE"/>
    <property type="match status" value="1"/>
</dbReference>
<dbReference type="GO" id="GO:0005506">
    <property type="term" value="F:iron ion binding"/>
    <property type="evidence" value="ECO:0007669"/>
    <property type="project" value="InterPro"/>
</dbReference>
<dbReference type="Gene3D" id="1.10.630.10">
    <property type="entry name" value="Cytochrome P450"/>
    <property type="match status" value="2"/>
</dbReference>
<dbReference type="SUPFAM" id="SSF48264">
    <property type="entry name" value="Cytochrome P450"/>
    <property type="match status" value="1"/>
</dbReference>
<sequence length="200" mass="23500">MMFSVEHNISRKRSKSCMIVWAMVELMRNPMVMRKAQEELRTIIRDKSFIEEEDLPKLEYFRVVVKETFRLQLTDPLLILRETFEKCRIQRYDILPKTLLVLNVWQLVEILNLGISQKRLCLKGRDFKLIPFRAGRRICPGMILGVATFEIALANLLYSLDWELPSSLKKEDIDYDVVPGIAMHKKNPLCLMAKKFSPKI</sequence>
<dbReference type="AlphaFoldDB" id="A0A9Q1QFC8"/>
<feature type="binding site" description="axial binding residue" evidence="1">
    <location>
        <position position="139"/>
    </location>
    <ligand>
        <name>heme</name>
        <dbReference type="ChEBI" id="CHEBI:30413"/>
    </ligand>
    <ligandPart>
        <name>Fe</name>
        <dbReference type="ChEBI" id="CHEBI:18248"/>
    </ligandPart>
</feature>
<dbReference type="InterPro" id="IPR002401">
    <property type="entry name" value="Cyt_P450_E_grp-I"/>
</dbReference>
<evidence type="ECO:0000256" key="1">
    <source>
        <dbReference type="PIRSR" id="PIRSR602401-1"/>
    </source>
</evidence>
<dbReference type="GO" id="GO:0020037">
    <property type="term" value="F:heme binding"/>
    <property type="evidence" value="ECO:0007669"/>
    <property type="project" value="InterPro"/>
</dbReference>
<gene>
    <name evidence="2" type="ORF">Cgig2_025296</name>
</gene>
<dbReference type="GO" id="GO:0016705">
    <property type="term" value="F:oxidoreductase activity, acting on paired donors, with incorporation or reduction of molecular oxygen"/>
    <property type="evidence" value="ECO:0007669"/>
    <property type="project" value="InterPro"/>
</dbReference>